<reference evidence="3 6" key="2">
    <citation type="submission" date="2019-11" db="EMBL/GenBank/DDBJ databases">
        <title>Draft genome sequences of five Paenibacillus species of dairy origin.</title>
        <authorList>
            <person name="Olajide A.M."/>
            <person name="Chen S."/>
            <person name="Lapointe G."/>
        </authorList>
    </citation>
    <scope>NUCLEOTIDE SEQUENCE [LARGE SCALE GENOMIC DNA]</scope>
    <source>
        <strain evidence="3 6">3CS1</strain>
    </source>
</reference>
<evidence type="ECO:0000313" key="4">
    <source>
        <dbReference type="EMBL" id="PAD71479.1"/>
    </source>
</evidence>
<sequence>MFKKLGVTLIATALLVFPSLSSASLAAVHESEVIDNGLLKYDRILIPLREVSQSMGADVIWNQQDKTVRITKSNTEILLVVNFKRGMVNNHKLDFDAPVELMNNTTYVPLRLVSETLGADVQWSQQTKQATIILDDKKITVKAHQPAHIPNKISDAQLKTLSERMNQIGDLSGVKNVRNSFKPFLTEGFLNSIITSNGTGYVHEFGEPETKPNYTSKSSANFMQSLVMGNTLTGDRHYVLDRHVTLVNVQGIWKVDKVAYVIRDIPYLALEN</sequence>
<feature type="chain" id="PRO_5033031609" evidence="1">
    <location>
        <begin position="27"/>
        <end position="272"/>
    </location>
</feature>
<dbReference type="Pfam" id="PF07833">
    <property type="entry name" value="Cu_amine_oxidN1"/>
    <property type="match status" value="1"/>
</dbReference>
<feature type="signal peptide" evidence="1">
    <location>
        <begin position="1"/>
        <end position="26"/>
    </location>
</feature>
<dbReference type="Gene3D" id="3.30.457.10">
    <property type="entry name" value="Copper amine oxidase-like, N-terminal domain"/>
    <property type="match status" value="1"/>
</dbReference>
<name>A0A268EED4_9BACL</name>
<proteinExistence type="predicted"/>
<dbReference type="OrthoDB" id="2667244at2"/>
<dbReference type="AlphaFoldDB" id="A0A268EED4"/>
<keyword evidence="6" id="KW-1185">Reference proteome</keyword>
<dbReference type="RefSeq" id="WP_095267967.1">
    <property type="nucleotide sequence ID" value="NZ_NPBY01000101.1"/>
</dbReference>
<dbReference type="Proteomes" id="UP000215596">
    <property type="component" value="Unassembled WGS sequence"/>
</dbReference>
<accession>A0A268EED4</accession>
<dbReference type="InterPro" id="IPR036582">
    <property type="entry name" value="Mao_N_sf"/>
</dbReference>
<reference evidence="4 5" key="1">
    <citation type="submission" date="2017-07" db="EMBL/GenBank/DDBJ databases">
        <title>Isolation and whole genome analysis of endospore-forming bacteria from heroin.</title>
        <authorList>
            <person name="Kalinowski J."/>
            <person name="Ahrens B."/>
            <person name="Al-Dilaimi A."/>
            <person name="Winkler A."/>
            <person name="Wibberg D."/>
            <person name="Schleenbecker U."/>
            <person name="Ruckert C."/>
            <person name="Wolfel R."/>
            <person name="Grass G."/>
        </authorList>
    </citation>
    <scope>NUCLEOTIDE SEQUENCE [LARGE SCALE GENOMIC DNA]</scope>
    <source>
        <strain evidence="4 5">7537-G1</strain>
    </source>
</reference>
<evidence type="ECO:0000313" key="5">
    <source>
        <dbReference type="Proteomes" id="UP000215596"/>
    </source>
</evidence>
<evidence type="ECO:0000256" key="1">
    <source>
        <dbReference type="SAM" id="SignalP"/>
    </source>
</evidence>
<dbReference type="InterPro" id="IPR012854">
    <property type="entry name" value="Cu_amine_oxidase-like_N"/>
</dbReference>
<protein>
    <submittedName>
        <fullName evidence="3">Copper amine oxidase</fullName>
    </submittedName>
</protein>
<comment type="caution">
    <text evidence="4">The sequence shown here is derived from an EMBL/GenBank/DDBJ whole genome shotgun (WGS) entry which is preliminary data.</text>
</comment>
<evidence type="ECO:0000313" key="6">
    <source>
        <dbReference type="Proteomes" id="UP000435177"/>
    </source>
</evidence>
<evidence type="ECO:0000313" key="3">
    <source>
        <dbReference type="EMBL" id="MUG68506.1"/>
    </source>
</evidence>
<feature type="domain" description="Copper amine oxidase-like N-terminal" evidence="2">
    <location>
        <begin position="38"/>
        <end position="132"/>
    </location>
</feature>
<keyword evidence="1" id="KW-0732">Signal</keyword>
<dbReference type="SUPFAM" id="SSF55383">
    <property type="entry name" value="Copper amine oxidase, domain N"/>
    <property type="match status" value="1"/>
</dbReference>
<evidence type="ECO:0000259" key="2">
    <source>
        <dbReference type="Pfam" id="PF07833"/>
    </source>
</evidence>
<organism evidence="4 5">
    <name type="scientific">Paenibacillus campinasensis</name>
    <dbReference type="NCBI Taxonomy" id="66347"/>
    <lineage>
        <taxon>Bacteria</taxon>
        <taxon>Bacillati</taxon>
        <taxon>Bacillota</taxon>
        <taxon>Bacilli</taxon>
        <taxon>Bacillales</taxon>
        <taxon>Paenibacillaceae</taxon>
        <taxon>Paenibacillus</taxon>
    </lineage>
</organism>
<gene>
    <name evidence="4" type="ORF">CHH67_24390</name>
    <name evidence="3" type="ORF">GNP94_21255</name>
</gene>
<dbReference type="EMBL" id="NPBY01000101">
    <property type="protein sequence ID" value="PAD71479.1"/>
    <property type="molecule type" value="Genomic_DNA"/>
</dbReference>
<dbReference type="EMBL" id="WOAA01000028">
    <property type="protein sequence ID" value="MUG68506.1"/>
    <property type="molecule type" value="Genomic_DNA"/>
</dbReference>
<dbReference type="Proteomes" id="UP000435177">
    <property type="component" value="Unassembled WGS sequence"/>
</dbReference>